<accession>A0AAD0HN12</accession>
<organism evidence="1 2">
    <name type="scientific">Bacillus pumilus</name>
    <name type="common">Bacillus mesentericus</name>
    <dbReference type="NCBI Taxonomy" id="1408"/>
    <lineage>
        <taxon>Bacteria</taxon>
        <taxon>Bacillati</taxon>
        <taxon>Bacillota</taxon>
        <taxon>Bacilli</taxon>
        <taxon>Bacillales</taxon>
        <taxon>Bacillaceae</taxon>
        <taxon>Bacillus</taxon>
    </lineage>
</organism>
<protein>
    <submittedName>
        <fullName evidence="1">Uncharacterized protein</fullName>
    </submittedName>
</protein>
<dbReference type="Proteomes" id="UP000264960">
    <property type="component" value="Chromosome"/>
</dbReference>
<dbReference type="EMBL" id="CP027116">
    <property type="protein sequence ID" value="AVM24219.1"/>
    <property type="molecule type" value="Genomic_DNA"/>
</dbReference>
<evidence type="ECO:0000313" key="2">
    <source>
        <dbReference type="Proteomes" id="UP000264960"/>
    </source>
</evidence>
<evidence type="ECO:0000313" key="1">
    <source>
        <dbReference type="EMBL" id="AVM24219.1"/>
    </source>
</evidence>
<reference evidence="1 2" key="1">
    <citation type="submission" date="2018-02" db="EMBL/GenBank/DDBJ databases">
        <title>The complete genome of two Bacillus pumilus strains from Cuatro Cienegas, Coahuila, Mexico.</title>
        <authorList>
            <person name="Zarza E."/>
            <person name="Alcaraz L.D."/>
            <person name="Aguilar-Salinas B."/>
            <person name="Islas A."/>
            <person name="Olmedo-Alvarez G."/>
        </authorList>
    </citation>
    <scope>NUCLEOTIDE SEQUENCE [LARGE SCALE GENOMIC DNA]</scope>
    <source>
        <strain evidence="1 2">145</strain>
    </source>
</reference>
<name>A0AAD0HN12_BACPU</name>
<dbReference type="AlphaFoldDB" id="A0AAD0HN12"/>
<sequence length="148" mass="16816">MQVIKANPNKTTVEGVIYETGFEKKSQFRYLYEAEKKILHIYDDLSHNHTSAVNSVGEIIAGIDKIITSEDKGLKKFTQNFVSLFSKNEPSKIIFYTETKMLGSSGTSRYGEPLRIQAYDLQMKDYTGYTKEELNANFVDINSVVVPN</sequence>
<gene>
    <name evidence="1" type="ORF">C5695_10345</name>
</gene>
<proteinExistence type="predicted"/>
<dbReference type="RefSeq" id="WP_117730651.1">
    <property type="nucleotide sequence ID" value="NZ_CP027116.1"/>
</dbReference>